<keyword evidence="2" id="KW-0812">Transmembrane</keyword>
<dbReference type="Proteomes" id="UP001200604">
    <property type="component" value="Unassembled WGS sequence"/>
</dbReference>
<organism evidence="3 4">
    <name type="scientific">Corynebacterium parakroppenstedtii</name>
    <dbReference type="NCBI Taxonomy" id="2828363"/>
    <lineage>
        <taxon>Bacteria</taxon>
        <taxon>Bacillati</taxon>
        <taxon>Actinomycetota</taxon>
        <taxon>Actinomycetes</taxon>
        <taxon>Mycobacteriales</taxon>
        <taxon>Corynebacteriaceae</taxon>
        <taxon>Corynebacterium</taxon>
    </lineage>
</organism>
<feature type="transmembrane region" description="Helical" evidence="2">
    <location>
        <begin position="6"/>
        <end position="26"/>
    </location>
</feature>
<proteinExistence type="predicted"/>
<dbReference type="RefSeq" id="WP_046202669.1">
    <property type="nucleotide sequence ID" value="NZ_JAFFSY010000001.1"/>
</dbReference>
<keyword evidence="4" id="KW-1185">Reference proteome</keyword>
<name>A0ABS9HGH0_9CORY</name>
<evidence type="ECO:0000313" key="4">
    <source>
        <dbReference type="Proteomes" id="UP001200604"/>
    </source>
</evidence>
<feature type="transmembrane region" description="Helical" evidence="2">
    <location>
        <begin position="172"/>
        <end position="196"/>
    </location>
</feature>
<gene>
    <name evidence="3" type="ORF">L3H44_00790</name>
</gene>
<sequence>MSVLLGVLFFFGLPLMVWYVIIRATYRIETAGRSAHRRGAPDTHSGAQAAEDVARGPAENAEADRAPNGVPATREFTIFFWSIVASLISAGVCLTWSPTTMPTWPPPTNTAPYQIVAFMILLVVSASALSCLTPRVYTGAYTAAAGIYAGFAIPFIYLAYQDPTGQSGIGVIILDVFGNIALVVVLSIFGAVRVWWLRRKGRRQARHTTTLE</sequence>
<feature type="transmembrane region" description="Helical" evidence="2">
    <location>
        <begin position="111"/>
        <end position="132"/>
    </location>
</feature>
<keyword evidence="2" id="KW-0472">Membrane</keyword>
<comment type="caution">
    <text evidence="3">The sequence shown here is derived from an EMBL/GenBank/DDBJ whole genome shotgun (WGS) entry which is preliminary data.</text>
</comment>
<evidence type="ECO:0000256" key="2">
    <source>
        <dbReference type="SAM" id="Phobius"/>
    </source>
</evidence>
<accession>A0ABS9HGH0</accession>
<feature type="region of interest" description="Disordered" evidence="1">
    <location>
        <begin position="35"/>
        <end position="66"/>
    </location>
</feature>
<protein>
    <submittedName>
        <fullName evidence="3">Uncharacterized protein</fullName>
    </submittedName>
</protein>
<dbReference type="GeneID" id="92726409"/>
<dbReference type="EMBL" id="JAKJKU010000001">
    <property type="protein sequence ID" value="MCF6772957.1"/>
    <property type="molecule type" value="Genomic_DNA"/>
</dbReference>
<evidence type="ECO:0000256" key="1">
    <source>
        <dbReference type="SAM" id="MobiDB-lite"/>
    </source>
</evidence>
<evidence type="ECO:0000313" key="3">
    <source>
        <dbReference type="EMBL" id="MCF6772957.1"/>
    </source>
</evidence>
<reference evidence="3 4" key="1">
    <citation type="submission" date="2022-01" db="EMBL/GenBank/DDBJ databases">
        <title>Identification and Characterization of Corynebacterium sp.</title>
        <authorList>
            <person name="Luo Q."/>
            <person name="Qu P."/>
            <person name="Chen Q."/>
        </authorList>
    </citation>
    <scope>NUCLEOTIDE SEQUENCE [LARGE SCALE GENOMIC DNA]</scope>
    <source>
        <strain evidence="3 4">MC-12</strain>
    </source>
</reference>
<keyword evidence="2" id="KW-1133">Transmembrane helix</keyword>
<feature type="transmembrane region" description="Helical" evidence="2">
    <location>
        <begin position="139"/>
        <end position="160"/>
    </location>
</feature>
<feature type="transmembrane region" description="Helical" evidence="2">
    <location>
        <begin position="78"/>
        <end position="99"/>
    </location>
</feature>